<evidence type="ECO:0000256" key="1">
    <source>
        <dbReference type="SAM" id="Phobius"/>
    </source>
</evidence>
<dbReference type="EMBL" id="QJKF01000019">
    <property type="protein sequence ID" value="PXX56510.1"/>
    <property type="molecule type" value="Genomic_DNA"/>
</dbReference>
<sequence length="79" mass="8557">MNTPKSALRTTLQRLVLATFACTTALIALLLGEVILSITGLTFDPHGYGIFAGILSAAMLTPIALALWLLYRTMRRHGN</sequence>
<dbReference type="RefSeq" id="WP_040733959.1">
    <property type="nucleotide sequence ID" value="NZ_QJKF01000019.1"/>
</dbReference>
<keyword evidence="3" id="KW-1185">Reference proteome</keyword>
<feature type="transmembrane region" description="Helical" evidence="1">
    <location>
        <begin position="48"/>
        <end position="71"/>
    </location>
</feature>
<comment type="caution">
    <text evidence="2">The sequence shown here is derived from an EMBL/GenBank/DDBJ whole genome shotgun (WGS) entry which is preliminary data.</text>
</comment>
<organism evidence="2 3">
    <name type="scientific">Nocardia tenerifensis</name>
    <dbReference type="NCBI Taxonomy" id="228006"/>
    <lineage>
        <taxon>Bacteria</taxon>
        <taxon>Bacillati</taxon>
        <taxon>Actinomycetota</taxon>
        <taxon>Actinomycetes</taxon>
        <taxon>Mycobacteriales</taxon>
        <taxon>Nocardiaceae</taxon>
        <taxon>Nocardia</taxon>
    </lineage>
</organism>
<keyword evidence="1" id="KW-0812">Transmembrane</keyword>
<feature type="transmembrane region" description="Helical" evidence="1">
    <location>
        <begin position="12"/>
        <end position="36"/>
    </location>
</feature>
<keyword evidence="1" id="KW-1133">Transmembrane helix</keyword>
<protein>
    <submittedName>
        <fullName evidence="2">Uncharacterized protein</fullName>
    </submittedName>
</protein>
<gene>
    <name evidence="2" type="ORF">DFR70_11962</name>
</gene>
<name>A0A318K3D3_9NOCA</name>
<dbReference type="OrthoDB" id="4570255at2"/>
<evidence type="ECO:0000313" key="3">
    <source>
        <dbReference type="Proteomes" id="UP000247569"/>
    </source>
</evidence>
<evidence type="ECO:0000313" key="2">
    <source>
        <dbReference type="EMBL" id="PXX56510.1"/>
    </source>
</evidence>
<proteinExistence type="predicted"/>
<accession>A0A318K3D3</accession>
<keyword evidence="1" id="KW-0472">Membrane</keyword>
<reference evidence="2 3" key="1">
    <citation type="submission" date="2018-05" db="EMBL/GenBank/DDBJ databases">
        <title>Genomic Encyclopedia of Type Strains, Phase IV (KMG-IV): sequencing the most valuable type-strain genomes for metagenomic binning, comparative biology and taxonomic classification.</title>
        <authorList>
            <person name="Goeker M."/>
        </authorList>
    </citation>
    <scope>NUCLEOTIDE SEQUENCE [LARGE SCALE GENOMIC DNA]</scope>
    <source>
        <strain evidence="2 3">DSM 44704</strain>
    </source>
</reference>
<dbReference type="Proteomes" id="UP000247569">
    <property type="component" value="Unassembled WGS sequence"/>
</dbReference>
<dbReference type="AlphaFoldDB" id="A0A318K3D3"/>